<dbReference type="RefSeq" id="XP_040589850.1">
    <property type="nucleotide sequence ID" value="XM_040733916.1"/>
</dbReference>
<dbReference type="InterPro" id="IPR000276">
    <property type="entry name" value="GPCR_Rhodpsn"/>
</dbReference>
<evidence type="ECO:0000256" key="7">
    <source>
        <dbReference type="ARBA" id="ARBA00023224"/>
    </source>
</evidence>
<feature type="transmembrane region" description="Helical" evidence="10">
    <location>
        <begin position="63"/>
        <end position="86"/>
    </location>
</feature>
<evidence type="ECO:0000256" key="3">
    <source>
        <dbReference type="ARBA" id="ARBA00022989"/>
    </source>
</evidence>
<evidence type="ECO:0000256" key="9">
    <source>
        <dbReference type="RuleBase" id="RU000688"/>
    </source>
</evidence>
<dbReference type="InterPro" id="IPR017452">
    <property type="entry name" value="GPCR_Rhodpsn_7TM"/>
</dbReference>
<protein>
    <submittedName>
        <fullName evidence="13">Formyl peptide receptor-related sequence 3-like</fullName>
    </submittedName>
</protein>
<feature type="domain" description="G-protein coupled receptors family 1 profile" evidence="11">
    <location>
        <begin position="43"/>
        <end position="297"/>
    </location>
</feature>
<dbReference type="Gene3D" id="1.20.1070.10">
    <property type="entry name" value="Rhodopsin 7-helix transmembrane proteins"/>
    <property type="match status" value="1"/>
</dbReference>
<feature type="transmembrane region" description="Helical" evidence="10">
    <location>
        <begin position="92"/>
        <end position="120"/>
    </location>
</feature>
<comment type="similarity">
    <text evidence="9">Belongs to the G-protein coupled receptor 1 family.</text>
</comment>
<keyword evidence="5 10" id="KW-0472">Membrane</keyword>
<proteinExistence type="inferred from homology"/>
<name>A0ABM2WG43_MESAU</name>
<reference evidence="13" key="1">
    <citation type="submission" date="2025-08" db="UniProtKB">
        <authorList>
            <consortium name="RefSeq"/>
        </authorList>
    </citation>
    <scope>IDENTIFICATION</scope>
    <source>
        <tissue evidence="13">Liver</tissue>
    </source>
</reference>
<dbReference type="PRINTS" id="PR00237">
    <property type="entry name" value="GPCRRHODOPSN"/>
</dbReference>
<keyword evidence="4 9" id="KW-0297">G-protein coupled receptor</keyword>
<dbReference type="PRINTS" id="PR00526">
    <property type="entry name" value="FMETLEUPHER"/>
</dbReference>
<gene>
    <name evidence="13" type="primary">LOC121132767</name>
</gene>
<keyword evidence="7 9" id="KW-0807">Transducer</keyword>
<dbReference type="PROSITE" id="PS00237">
    <property type="entry name" value="G_PROTEIN_RECEP_F1_1"/>
    <property type="match status" value="1"/>
</dbReference>
<evidence type="ECO:0000256" key="2">
    <source>
        <dbReference type="ARBA" id="ARBA00022692"/>
    </source>
</evidence>
<comment type="subcellular location">
    <subcellularLocation>
        <location evidence="1">Membrane</location>
        <topology evidence="1">Multi-pass membrane protein</topology>
    </subcellularLocation>
</comment>
<evidence type="ECO:0000259" key="11">
    <source>
        <dbReference type="PROSITE" id="PS50262"/>
    </source>
</evidence>
<feature type="transmembrane region" description="Helical" evidence="10">
    <location>
        <begin position="273"/>
        <end position="300"/>
    </location>
</feature>
<feature type="transmembrane region" description="Helical" evidence="10">
    <location>
        <begin position="200"/>
        <end position="221"/>
    </location>
</feature>
<keyword evidence="2 9" id="KW-0812">Transmembrane</keyword>
<evidence type="ECO:0000256" key="10">
    <source>
        <dbReference type="SAM" id="Phobius"/>
    </source>
</evidence>
<evidence type="ECO:0000256" key="6">
    <source>
        <dbReference type="ARBA" id="ARBA00023170"/>
    </source>
</evidence>
<dbReference type="SUPFAM" id="SSF81321">
    <property type="entry name" value="Family A G protein-coupled receptor-like"/>
    <property type="match status" value="1"/>
</dbReference>
<organism evidence="12 13">
    <name type="scientific">Mesocricetus auratus</name>
    <name type="common">Golden hamster</name>
    <dbReference type="NCBI Taxonomy" id="10036"/>
    <lineage>
        <taxon>Eukaryota</taxon>
        <taxon>Metazoa</taxon>
        <taxon>Chordata</taxon>
        <taxon>Craniata</taxon>
        <taxon>Vertebrata</taxon>
        <taxon>Euteleostomi</taxon>
        <taxon>Mammalia</taxon>
        <taxon>Eutheria</taxon>
        <taxon>Euarchontoglires</taxon>
        <taxon>Glires</taxon>
        <taxon>Rodentia</taxon>
        <taxon>Myomorpha</taxon>
        <taxon>Muroidea</taxon>
        <taxon>Cricetidae</taxon>
        <taxon>Cricetinae</taxon>
        <taxon>Mesocricetus</taxon>
    </lineage>
</organism>
<dbReference type="InterPro" id="IPR000826">
    <property type="entry name" value="Formyl_rcpt-rel"/>
</dbReference>
<dbReference type="PANTHER" id="PTHR24225">
    <property type="entry name" value="CHEMOTACTIC RECEPTOR"/>
    <property type="match status" value="1"/>
</dbReference>
<sequence length="343" mass="38452">METNSSISLNGSEVVFYESTTSRVLWILSLVGLSITFVLGVLGNGLVIWVAGFRMVHTVTSICYLNLALGDFCFMATLPLHIISMVMRGTWIFGWFLCKFVHIIVHINLFVSVFLITLIAMDRCNCVLHPVWAQNHRNVGLARKVIVGVWILSLLLTIPYFIFVTTVKDARGDVHCTTNFESWIATPEEQLKLSISVNTVSGIVGFIIGFSMPMSFIVICYGIMAAKIYRRGFLNSSRPLRVLTAVAVSFFVCWFPFQLIILLSSIWTKETPYIVHIMVNPASTLASFNSCLNPILYVFLGQEFRTKLIHSLSASLERALREDSALNNGKERNLSSYPADSEL</sequence>
<keyword evidence="6 9" id="KW-0675">Receptor</keyword>
<dbReference type="PANTHER" id="PTHR24225:SF18">
    <property type="entry name" value="FORMYL PEPTIDE RECEPTOR-RELATED SEQUENCE 3-RELATED"/>
    <property type="match status" value="1"/>
</dbReference>
<dbReference type="Proteomes" id="UP000886700">
    <property type="component" value="Unplaced"/>
</dbReference>
<evidence type="ECO:0000256" key="4">
    <source>
        <dbReference type="ARBA" id="ARBA00023040"/>
    </source>
</evidence>
<dbReference type="PROSITE" id="PS50262">
    <property type="entry name" value="G_PROTEIN_RECEP_F1_2"/>
    <property type="match status" value="1"/>
</dbReference>
<feature type="transmembrane region" description="Helical" evidence="10">
    <location>
        <begin position="242"/>
        <end position="267"/>
    </location>
</feature>
<evidence type="ECO:0000313" key="13">
    <source>
        <dbReference type="RefSeq" id="XP_040589850.1"/>
    </source>
</evidence>
<keyword evidence="3 10" id="KW-1133">Transmembrane helix</keyword>
<comment type="similarity">
    <text evidence="8">Belongs to the chemokine-like receptor (CMKLR) family.</text>
</comment>
<evidence type="ECO:0000256" key="5">
    <source>
        <dbReference type="ARBA" id="ARBA00023136"/>
    </source>
</evidence>
<accession>A0ABM2WG43</accession>
<evidence type="ECO:0000256" key="8">
    <source>
        <dbReference type="ARBA" id="ARBA00025736"/>
    </source>
</evidence>
<evidence type="ECO:0000313" key="12">
    <source>
        <dbReference type="Proteomes" id="UP000886700"/>
    </source>
</evidence>
<dbReference type="GeneID" id="121132767"/>
<feature type="transmembrane region" description="Helical" evidence="10">
    <location>
        <begin position="24"/>
        <end position="51"/>
    </location>
</feature>
<dbReference type="Pfam" id="PF00001">
    <property type="entry name" value="7tm_1"/>
    <property type="match status" value="1"/>
</dbReference>
<evidence type="ECO:0000256" key="1">
    <source>
        <dbReference type="ARBA" id="ARBA00004141"/>
    </source>
</evidence>
<feature type="transmembrane region" description="Helical" evidence="10">
    <location>
        <begin position="141"/>
        <end position="163"/>
    </location>
</feature>
<keyword evidence="12" id="KW-1185">Reference proteome</keyword>